<name>A0ACB9I794_9ASTR</name>
<reference evidence="2" key="1">
    <citation type="journal article" date="2022" name="Mol. Ecol. Resour.">
        <title>The genomes of chicory, endive, great burdock and yacon provide insights into Asteraceae palaeo-polyploidization history and plant inulin production.</title>
        <authorList>
            <person name="Fan W."/>
            <person name="Wang S."/>
            <person name="Wang H."/>
            <person name="Wang A."/>
            <person name="Jiang F."/>
            <person name="Liu H."/>
            <person name="Zhao H."/>
            <person name="Xu D."/>
            <person name="Zhang Y."/>
        </authorList>
    </citation>
    <scope>NUCLEOTIDE SEQUENCE [LARGE SCALE GENOMIC DNA]</scope>
    <source>
        <strain evidence="2">cv. Yunnan</strain>
    </source>
</reference>
<dbReference type="EMBL" id="CM042027">
    <property type="protein sequence ID" value="KAI3803336.1"/>
    <property type="molecule type" value="Genomic_DNA"/>
</dbReference>
<reference evidence="1 2" key="2">
    <citation type="journal article" date="2022" name="Mol. Ecol. Resour.">
        <title>The genomes of chicory, endive, great burdock and yacon provide insights into Asteraceae paleo-polyploidization history and plant inulin production.</title>
        <authorList>
            <person name="Fan W."/>
            <person name="Wang S."/>
            <person name="Wang H."/>
            <person name="Wang A."/>
            <person name="Jiang F."/>
            <person name="Liu H."/>
            <person name="Zhao H."/>
            <person name="Xu D."/>
            <person name="Zhang Y."/>
        </authorList>
    </citation>
    <scope>NUCLEOTIDE SEQUENCE [LARGE SCALE GENOMIC DNA]</scope>
    <source>
        <strain evidence="2">cv. Yunnan</strain>
        <tissue evidence="1">Leaves</tissue>
    </source>
</reference>
<evidence type="ECO:0000313" key="1">
    <source>
        <dbReference type="EMBL" id="KAI3803336.1"/>
    </source>
</evidence>
<sequence length="84" mass="8758">MSFAKEYEFLTAIGIEPRNSGSFDGGAWKGSGSVVSSVNPANNKAETSFEKAELAGFVSSTCFEKAEKGLEGLKAESCIREGGG</sequence>
<accession>A0ACB9I794</accession>
<evidence type="ECO:0000313" key="2">
    <source>
        <dbReference type="Proteomes" id="UP001056120"/>
    </source>
</evidence>
<comment type="caution">
    <text evidence="1">The sequence shown here is derived from an EMBL/GenBank/DDBJ whole genome shotgun (WGS) entry which is preliminary data.</text>
</comment>
<keyword evidence="2" id="KW-1185">Reference proteome</keyword>
<organism evidence="1 2">
    <name type="scientific">Smallanthus sonchifolius</name>
    <dbReference type="NCBI Taxonomy" id="185202"/>
    <lineage>
        <taxon>Eukaryota</taxon>
        <taxon>Viridiplantae</taxon>
        <taxon>Streptophyta</taxon>
        <taxon>Embryophyta</taxon>
        <taxon>Tracheophyta</taxon>
        <taxon>Spermatophyta</taxon>
        <taxon>Magnoliopsida</taxon>
        <taxon>eudicotyledons</taxon>
        <taxon>Gunneridae</taxon>
        <taxon>Pentapetalae</taxon>
        <taxon>asterids</taxon>
        <taxon>campanulids</taxon>
        <taxon>Asterales</taxon>
        <taxon>Asteraceae</taxon>
        <taxon>Asteroideae</taxon>
        <taxon>Heliantheae alliance</taxon>
        <taxon>Millerieae</taxon>
        <taxon>Smallanthus</taxon>
    </lineage>
</organism>
<protein>
    <submittedName>
        <fullName evidence="1">Uncharacterized protein</fullName>
    </submittedName>
</protein>
<dbReference type="Proteomes" id="UP001056120">
    <property type="component" value="Linkage Group LG10"/>
</dbReference>
<gene>
    <name evidence="1" type="ORF">L1987_31486</name>
</gene>
<proteinExistence type="predicted"/>